<sequence>QNDSANSVYFLKEGKISIERFTSTGENFLLAILEKGEIFGESSITKSSKRKEAAIVEEEATYCVMEQGNFRELLMKCPSLNIKFSQLLEVRLEKAQKRLE</sequence>
<feature type="non-terminal residue" evidence="2">
    <location>
        <position position="1"/>
    </location>
</feature>
<comment type="caution">
    <text evidence="2">The sequence shown here is derived from an EMBL/GenBank/DDBJ whole genome shotgun (WGS) entry which is preliminary data.</text>
</comment>
<dbReference type="InterPro" id="IPR018490">
    <property type="entry name" value="cNMP-bd_dom_sf"/>
</dbReference>
<evidence type="ECO:0000313" key="2">
    <source>
        <dbReference type="EMBL" id="NJW55745.1"/>
    </source>
</evidence>
<dbReference type="PANTHER" id="PTHR47823:SF9">
    <property type="entry name" value="CHROMOSOME UNDETERMINED SCAFFOLD_10, WHOLE GENOME SHOTGUN SEQUENCE"/>
    <property type="match status" value="1"/>
</dbReference>
<organism evidence="2 3">
    <name type="scientific">Salinimicrobium oceani</name>
    <dbReference type="NCBI Taxonomy" id="2722702"/>
    <lineage>
        <taxon>Bacteria</taxon>
        <taxon>Pseudomonadati</taxon>
        <taxon>Bacteroidota</taxon>
        <taxon>Flavobacteriia</taxon>
        <taxon>Flavobacteriales</taxon>
        <taxon>Flavobacteriaceae</taxon>
        <taxon>Salinimicrobium</taxon>
    </lineage>
</organism>
<dbReference type="Proteomes" id="UP000703674">
    <property type="component" value="Unassembled WGS sequence"/>
</dbReference>
<feature type="domain" description="Cyclic nucleotide-binding" evidence="1">
    <location>
        <begin position="1"/>
        <end position="91"/>
    </location>
</feature>
<dbReference type="InterPro" id="IPR014710">
    <property type="entry name" value="RmlC-like_jellyroll"/>
</dbReference>
<accession>A0ABX1D5L6</accession>
<protein>
    <submittedName>
        <fullName evidence="2">Crp/Fnr family transcriptional regulator</fullName>
    </submittedName>
</protein>
<dbReference type="Gene3D" id="2.60.120.10">
    <property type="entry name" value="Jelly Rolls"/>
    <property type="match status" value="1"/>
</dbReference>
<dbReference type="Pfam" id="PF00027">
    <property type="entry name" value="cNMP_binding"/>
    <property type="match status" value="1"/>
</dbReference>
<dbReference type="PROSITE" id="PS50042">
    <property type="entry name" value="CNMP_BINDING_3"/>
    <property type="match status" value="1"/>
</dbReference>
<gene>
    <name evidence="2" type="ORF">HC175_22790</name>
</gene>
<evidence type="ECO:0000313" key="3">
    <source>
        <dbReference type="Proteomes" id="UP000703674"/>
    </source>
</evidence>
<reference evidence="2 3" key="1">
    <citation type="submission" date="2020-03" db="EMBL/GenBank/DDBJ databases">
        <title>Salinimicrobium sp. nov, isolated from SCS.</title>
        <authorList>
            <person name="Cao W.R."/>
        </authorList>
    </citation>
    <scope>NUCLEOTIDE SEQUENCE [LARGE SCALE GENOMIC DNA]</scope>
    <source>
        <strain evidence="3">J15B91</strain>
    </source>
</reference>
<dbReference type="EMBL" id="JAAVJR010001494">
    <property type="protein sequence ID" value="NJW55745.1"/>
    <property type="molecule type" value="Genomic_DNA"/>
</dbReference>
<dbReference type="PANTHER" id="PTHR47823">
    <property type="entry name" value="ION_TRANS DOMAIN-CONTAINING PROTEIN"/>
    <property type="match status" value="1"/>
</dbReference>
<proteinExistence type="predicted"/>
<feature type="non-terminal residue" evidence="2">
    <location>
        <position position="100"/>
    </location>
</feature>
<dbReference type="CDD" id="cd00038">
    <property type="entry name" value="CAP_ED"/>
    <property type="match status" value="1"/>
</dbReference>
<keyword evidence="3" id="KW-1185">Reference proteome</keyword>
<dbReference type="InterPro" id="IPR000595">
    <property type="entry name" value="cNMP-bd_dom"/>
</dbReference>
<name>A0ABX1D5L6_9FLAO</name>
<evidence type="ECO:0000259" key="1">
    <source>
        <dbReference type="PROSITE" id="PS50042"/>
    </source>
</evidence>
<dbReference type="SUPFAM" id="SSF51206">
    <property type="entry name" value="cAMP-binding domain-like"/>
    <property type="match status" value="1"/>
</dbReference>